<sequence>MNAWFNKSVVVAAGALVLAGASMSAQAQSFSEGFNGSVVPTGWTLTNNSTRASTGSLWSVAPGILDSTGAVVVPAFEGDTYALVNYTSVGSGTGTISNWLISPEIFGIQNGDTFSFYTTTTPSSAYPDRLEFRLSSAGAGVDVGTTVTSVGSFSTVLATVNSGLTVGGYPTTWTQVTATVSGLAAPIDGRVAFRYFVTSGGPSGANSNIIGVDAFSYTSVSAVPEPATWAMAAIGLMGLVTLRRQRRD</sequence>
<name>A0A2W5E4X0_9BURK</name>
<dbReference type="NCBIfam" id="NF038128">
    <property type="entry name" value="choice_anch_J"/>
    <property type="match status" value="1"/>
</dbReference>
<dbReference type="Pfam" id="PF07589">
    <property type="entry name" value="PEP-CTERM"/>
    <property type="match status" value="1"/>
</dbReference>
<keyword evidence="1" id="KW-0732">Signal</keyword>
<evidence type="ECO:0000313" key="4">
    <source>
        <dbReference type="Proteomes" id="UP000249633"/>
    </source>
</evidence>
<dbReference type="NCBIfam" id="TIGR02595">
    <property type="entry name" value="PEP_CTERM"/>
    <property type="match status" value="1"/>
</dbReference>
<dbReference type="InterPro" id="IPR013424">
    <property type="entry name" value="Ice-binding_C"/>
</dbReference>
<evidence type="ECO:0000313" key="3">
    <source>
        <dbReference type="EMBL" id="PZP36517.1"/>
    </source>
</evidence>
<feature type="chain" id="PRO_5015888109" evidence="1">
    <location>
        <begin position="28"/>
        <end position="248"/>
    </location>
</feature>
<evidence type="ECO:0000259" key="2">
    <source>
        <dbReference type="Pfam" id="PF07589"/>
    </source>
</evidence>
<dbReference type="EMBL" id="QFOD01000001">
    <property type="protein sequence ID" value="PZP36517.1"/>
    <property type="molecule type" value="Genomic_DNA"/>
</dbReference>
<dbReference type="Gene3D" id="2.60.120.200">
    <property type="match status" value="1"/>
</dbReference>
<feature type="domain" description="Ice-binding protein C-terminal" evidence="2">
    <location>
        <begin position="222"/>
        <end position="244"/>
    </location>
</feature>
<organism evidence="3 4">
    <name type="scientific">Roseateles depolymerans</name>
    <dbReference type="NCBI Taxonomy" id="76731"/>
    <lineage>
        <taxon>Bacteria</taxon>
        <taxon>Pseudomonadati</taxon>
        <taxon>Pseudomonadota</taxon>
        <taxon>Betaproteobacteria</taxon>
        <taxon>Burkholderiales</taxon>
        <taxon>Sphaerotilaceae</taxon>
        <taxon>Roseateles</taxon>
    </lineage>
</organism>
<dbReference type="AlphaFoldDB" id="A0A2W5E4X0"/>
<reference evidence="3 4" key="1">
    <citation type="submission" date="2017-08" db="EMBL/GenBank/DDBJ databases">
        <title>Infants hospitalized years apart are colonized by the same room-sourced microbial strains.</title>
        <authorList>
            <person name="Brooks B."/>
            <person name="Olm M.R."/>
            <person name="Firek B.A."/>
            <person name="Baker R."/>
            <person name="Thomas B.C."/>
            <person name="Morowitz M.J."/>
            <person name="Banfield J.F."/>
        </authorList>
    </citation>
    <scope>NUCLEOTIDE SEQUENCE [LARGE SCALE GENOMIC DNA]</scope>
    <source>
        <strain evidence="3">S2_012_000_R2_81</strain>
    </source>
</reference>
<feature type="signal peptide" evidence="1">
    <location>
        <begin position="1"/>
        <end position="27"/>
    </location>
</feature>
<gene>
    <name evidence="3" type="ORF">DI603_00685</name>
</gene>
<accession>A0A2W5E4X0</accession>
<comment type="caution">
    <text evidence="3">The sequence shown here is derived from an EMBL/GenBank/DDBJ whole genome shotgun (WGS) entry which is preliminary data.</text>
</comment>
<proteinExistence type="predicted"/>
<protein>
    <submittedName>
        <fullName evidence="3">PEP-CTERM sorting domain-containing protein</fullName>
    </submittedName>
</protein>
<evidence type="ECO:0000256" key="1">
    <source>
        <dbReference type="SAM" id="SignalP"/>
    </source>
</evidence>
<dbReference type="Proteomes" id="UP000249633">
    <property type="component" value="Unassembled WGS sequence"/>
</dbReference>